<dbReference type="SUPFAM" id="SSF50969">
    <property type="entry name" value="YVTN repeat-like/Quinoprotein amine dehydrogenase"/>
    <property type="match status" value="2"/>
</dbReference>
<dbReference type="RefSeq" id="WP_131944792.1">
    <property type="nucleotide sequence ID" value="NZ_SMJW01000342.1"/>
</dbReference>
<dbReference type="Gene3D" id="2.130.10.10">
    <property type="entry name" value="YVTN repeat-like/Quinoprotein amine dehydrogenase"/>
    <property type="match status" value="2"/>
</dbReference>
<dbReference type="InterPro" id="IPR015943">
    <property type="entry name" value="WD40/YVTN_repeat-like_dom_sf"/>
</dbReference>
<dbReference type="EMBL" id="SMJW01000342">
    <property type="protein sequence ID" value="TDC04400.1"/>
    <property type="molecule type" value="Genomic_DNA"/>
</dbReference>
<evidence type="ECO:0000256" key="1">
    <source>
        <dbReference type="SAM" id="MobiDB-lite"/>
    </source>
</evidence>
<dbReference type="InterPro" id="IPR011044">
    <property type="entry name" value="Quino_amine_DH_bsu"/>
</dbReference>
<comment type="caution">
    <text evidence="2">The sequence shown here is derived from an EMBL/GenBank/DDBJ whole genome shotgun (WGS) entry which is preliminary data.</text>
</comment>
<dbReference type="OrthoDB" id="9758793at2"/>
<accession>A0A4R4NAS6</accession>
<organism evidence="2 3">
    <name type="scientific">Actinomadura bangladeshensis</name>
    <dbReference type="NCBI Taxonomy" id="453573"/>
    <lineage>
        <taxon>Bacteria</taxon>
        <taxon>Bacillati</taxon>
        <taxon>Actinomycetota</taxon>
        <taxon>Actinomycetes</taxon>
        <taxon>Streptosporangiales</taxon>
        <taxon>Thermomonosporaceae</taxon>
        <taxon>Actinomadura</taxon>
    </lineage>
</organism>
<dbReference type="Proteomes" id="UP000295431">
    <property type="component" value="Unassembled WGS sequence"/>
</dbReference>
<feature type="region of interest" description="Disordered" evidence="1">
    <location>
        <begin position="1047"/>
        <end position="1069"/>
    </location>
</feature>
<reference evidence="2 3" key="1">
    <citation type="submission" date="2019-03" db="EMBL/GenBank/DDBJ databases">
        <title>Draft genome sequences of novel Actinobacteria.</title>
        <authorList>
            <person name="Sahin N."/>
            <person name="Ay H."/>
            <person name="Saygin H."/>
        </authorList>
    </citation>
    <scope>NUCLEOTIDE SEQUENCE [LARGE SCALE GENOMIC DNA]</scope>
    <source>
        <strain evidence="2 3">DSM 45347</strain>
    </source>
</reference>
<evidence type="ECO:0000313" key="2">
    <source>
        <dbReference type="EMBL" id="TDC04400.1"/>
    </source>
</evidence>
<evidence type="ECO:0000313" key="3">
    <source>
        <dbReference type="Proteomes" id="UP000295431"/>
    </source>
</evidence>
<dbReference type="AlphaFoldDB" id="A0A4R4NAS6"/>
<gene>
    <name evidence="2" type="ORF">E1284_36920</name>
</gene>
<sequence length="1069" mass="112324">MREHEPARLAAAVQQCEKATGRRRSKGTLQPANVIVTQLIGVPWLLPAAERAVRDDVDALVRLREGPFAEAVREKLEASGPPYPFLIRRLHAVLYAVEAARHRRHGRHAEAGQCWERALTEWTDADPANGSVAHAQVWDLVESFLREPGGAGSRSALMSVPVRGREGYEPATLVAEAVEFAEGRVPGAWPCPREMAFTEIDPETCAEMAQVTVASAGGTPAAVRWRLVAAKGHVLSSVPRTPLAAPLAVLAESLAAGTRIDPSSTVVAGLGGGGRLVPVGDTAELVRFAEENGKRLVLGMERVPEGTGALLRRVPRLRVRPSTEIPAPDVATALRLVRRRPSRPLRWATVGVLVALLTVAGGYAVHERGDSAGDAKRQESVRLARTLAGQVREHATAEPAKALLQALAAQRISPGGTGARAALLNSVYADLRLRGLLRGAPHPLRSLVMAADGRTAAAAGDTPGIAVWSLGQNAPQFPRKVATEGAVTALALAPDGKTLAYAGRSTGTRTVALAPSGRTGVLPLPEKETTVRALTFSPDGRDLAAATGDGALLWRGTADRPPVRLAEGTDIAAAEFAPKGRSVALIGVGGEASFWRADGKEAERSAAVDLQSPGSGIAYDLEGKTAFAVTVNGYITPLDPRSGKRLSEPVFVGIGGRPVGMTPAGLWIASVNGLATFATDYLLDGGLFAGNAIIGLGARARSMAAVSADGATTVTPADDGVLAVHDAADHRMFRQWVAGVYGAAMLPDGKMLLLTGLQPPRAWLTVYDPKTRHVHAQLSFPAKFSLAPGVLSAGTRSAALVTSDGRVLVWRYDGDRELEKLAELSGRPGSRRPVVALDEDHGRLFVAWPDRLVGYAYDGTAPPREISERRLEAPAACLAVDPPRARVIGCTGAGMRLWPLDAGGRIGRPLPLGSHAVILAAVTANGTVVGAGPSGDMFAYKVSGEDVTERTLPGESAYVHTLTAVGNDVVFSARTGYIGVIDPDSGESLLRVRFPDESNPPFTTWQDSQGLHFALGFSALRLDMVIDPAALAVRACRLGGWSGKSPTVGDVVPGAPEETRDRPLCPVEG</sequence>
<name>A0A4R4NAS6_9ACTN</name>
<proteinExistence type="predicted"/>
<protein>
    <submittedName>
        <fullName evidence="2">WD40 repeat domain-containing protein</fullName>
    </submittedName>
</protein>
<keyword evidence="3" id="KW-1185">Reference proteome</keyword>